<evidence type="ECO:0000313" key="1">
    <source>
        <dbReference type="EMBL" id="CAD2189946.1"/>
    </source>
</evidence>
<evidence type="ECO:0000313" key="2">
    <source>
        <dbReference type="Proteomes" id="UP000580250"/>
    </source>
</evidence>
<comment type="caution">
    <text evidence="1">The sequence shown here is derived from an EMBL/GenBank/DDBJ whole genome shotgun (WGS) entry which is preliminary data.</text>
</comment>
<protein>
    <submittedName>
        <fullName evidence="1">Uncharacterized protein</fullName>
    </submittedName>
</protein>
<dbReference type="EMBL" id="CAJEWN010000779">
    <property type="protein sequence ID" value="CAD2189946.1"/>
    <property type="molecule type" value="Genomic_DNA"/>
</dbReference>
<proteinExistence type="predicted"/>
<name>A0A6V7WT16_MELEN</name>
<sequence length="95" mass="11108">MMSESEAKFLRGKKKRRKFTKKLVSATISGSKQLRKKIGGEANKEREKNNKEKKWVLVKSKPDIFRTGKLFGNILISLDRELNYLQNEIKLQNLQ</sequence>
<reference evidence="1 2" key="1">
    <citation type="submission" date="2020-08" db="EMBL/GenBank/DDBJ databases">
        <authorList>
            <person name="Koutsovoulos G."/>
            <person name="Danchin GJ E."/>
        </authorList>
    </citation>
    <scope>NUCLEOTIDE SEQUENCE [LARGE SCALE GENOMIC DNA]</scope>
</reference>
<organism evidence="1 2">
    <name type="scientific">Meloidogyne enterolobii</name>
    <name type="common">Root-knot nematode worm</name>
    <name type="synonym">Meloidogyne mayaguensis</name>
    <dbReference type="NCBI Taxonomy" id="390850"/>
    <lineage>
        <taxon>Eukaryota</taxon>
        <taxon>Metazoa</taxon>
        <taxon>Ecdysozoa</taxon>
        <taxon>Nematoda</taxon>
        <taxon>Chromadorea</taxon>
        <taxon>Rhabditida</taxon>
        <taxon>Tylenchina</taxon>
        <taxon>Tylenchomorpha</taxon>
        <taxon>Tylenchoidea</taxon>
        <taxon>Meloidogynidae</taxon>
        <taxon>Meloidogyninae</taxon>
        <taxon>Meloidogyne</taxon>
    </lineage>
</organism>
<dbReference type="Proteomes" id="UP000580250">
    <property type="component" value="Unassembled WGS sequence"/>
</dbReference>
<gene>
    <name evidence="1" type="ORF">MENT_LOCUS42699</name>
</gene>
<accession>A0A6V7WT16</accession>
<dbReference type="AlphaFoldDB" id="A0A6V7WT16"/>